<organism evidence="2 3">
    <name type="scientific">Caballeronia arationis</name>
    <dbReference type="NCBI Taxonomy" id="1777142"/>
    <lineage>
        <taxon>Bacteria</taxon>
        <taxon>Pseudomonadati</taxon>
        <taxon>Pseudomonadota</taxon>
        <taxon>Betaproteobacteria</taxon>
        <taxon>Burkholderiales</taxon>
        <taxon>Burkholderiaceae</taxon>
        <taxon>Caballeronia</taxon>
    </lineage>
</organism>
<name>A0A7Z7N4D1_9BURK</name>
<reference evidence="2 3" key="1">
    <citation type="submission" date="2017-09" db="EMBL/GenBank/DDBJ databases">
        <authorList>
            <person name="Varghese N."/>
            <person name="Submissions S."/>
        </authorList>
    </citation>
    <scope>NUCLEOTIDE SEQUENCE [LARGE SCALE GENOMIC DNA]</scope>
    <source>
        <strain evidence="2 3">OK806</strain>
    </source>
</reference>
<dbReference type="EMBL" id="OCSU01000002">
    <property type="protein sequence ID" value="SOE81851.1"/>
    <property type="molecule type" value="Genomic_DNA"/>
</dbReference>
<proteinExistence type="predicted"/>
<dbReference type="AlphaFoldDB" id="A0A7Z7N4D1"/>
<feature type="region of interest" description="Disordered" evidence="1">
    <location>
        <begin position="1"/>
        <end position="110"/>
    </location>
</feature>
<sequence>MKQSTIAPEGVTDQGRELESRNAGQQKGDDAADTPLPHEADQSPESQHEEGTREVGEQAHRDVERGLVDTDRRGGDEYQKQTQRDEHANVNSSDRTRRGPERVAKPCFVA</sequence>
<feature type="compositionally biased region" description="Basic and acidic residues" evidence="1">
    <location>
        <begin position="36"/>
        <end position="104"/>
    </location>
</feature>
<dbReference type="Proteomes" id="UP000219522">
    <property type="component" value="Unassembled WGS sequence"/>
</dbReference>
<dbReference type="RefSeq" id="WP_062638795.1">
    <property type="nucleotide sequence ID" value="NZ_FCOG02000040.1"/>
</dbReference>
<evidence type="ECO:0000313" key="2">
    <source>
        <dbReference type="EMBL" id="SOE81851.1"/>
    </source>
</evidence>
<accession>A0A7Z7N4D1</accession>
<protein>
    <submittedName>
        <fullName evidence="2">Uncharacterized protein</fullName>
    </submittedName>
</protein>
<evidence type="ECO:0000313" key="3">
    <source>
        <dbReference type="Proteomes" id="UP000219522"/>
    </source>
</evidence>
<keyword evidence="3" id="KW-1185">Reference proteome</keyword>
<dbReference type="OrthoDB" id="8852824at2"/>
<gene>
    <name evidence="2" type="ORF">SAMN05446927_5147</name>
</gene>
<comment type="caution">
    <text evidence="2">The sequence shown here is derived from an EMBL/GenBank/DDBJ whole genome shotgun (WGS) entry which is preliminary data.</text>
</comment>
<evidence type="ECO:0000256" key="1">
    <source>
        <dbReference type="SAM" id="MobiDB-lite"/>
    </source>
</evidence>